<gene>
    <name evidence="1" type="ORF">AAFF_G00352670</name>
</gene>
<protein>
    <submittedName>
        <fullName evidence="1">Uncharacterized protein</fullName>
    </submittedName>
</protein>
<dbReference type="Proteomes" id="UP001221898">
    <property type="component" value="Unassembled WGS sequence"/>
</dbReference>
<accession>A0AAD7SJI9</accession>
<comment type="caution">
    <text evidence="1">The sequence shown here is derived from an EMBL/GenBank/DDBJ whole genome shotgun (WGS) entry which is preliminary data.</text>
</comment>
<reference evidence="1" key="1">
    <citation type="journal article" date="2023" name="Science">
        <title>Genome structures resolve the early diversification of teleost fishes.</title>
        <authorList>
            <person name="Parey E."/>
            <person name="Louis A."/>
            <person name="Montfort J."/>
            <person name="Bouchez O."/>
            <person name="Roques C."/>
            <person name="Iampietro C."/>
            <person name="Lluch J."/>
            <person name="Castinel A."/>
            <person name="Donnadieu C."/>
            <person name="Desvignes T."/>
            <person name="Floi Bucao C."/>
            <person name="Jouanno E."/>
            <person name="Wen M."/>
            <person name="Mejri S."/>
            <person name="Dirks R."/>
            <person name="Jansen H."/>
            <person name="Henkel C."/>
            <person name="Chen W.J."/>
            <person name="Zahm M."/>
            <person name="Cabau C."/>
            <person name="Klopp C."/>
            <person name="Thompson A.W."/>
            <person name="Robinson-Rechavi M."/>
            <person name="Braasch I."/>
            <person name="Lecointre G."/>
            <person name="Bobe J."/>
            <person name="Postlethwait J.H."/>
            <person name="Berthelot C."/>
            <person name="Roest Crollius H."/>
            <person name="Guiguen Y."/>
        </authorList>
    </citation>
    <scope>NUCLEOTIDE SEQUENCE</scope>
    <source>
        <strain evidence="1">NC1722</strain>
    </source>
</reference>
<organism evidence="1 2">
    <name type="scientific">Aldrovandia affinis</name>
    <dbReference type="NCBI Taxonomy" id="143900"/>
    <lineage>
        <taxon>Eukaryota</taxon>
        <taxon>Metazoa</taxon>
        <taxon>Chordata</taxon>
        <taxon>Craniata</taxon>
        <taxon>Vertebrata</taxon>
        <taxon>Euteleostomi</taxon>
        <taxon>Actinopterygii</taxon>
        <taxon>Neopterygii</taxon>
        <taxon>Teleostei</taxon>
        <taxon>Notacanthiformes</taxon>
        <taxon>Halosauridae</taxon>
        <taxon>Aldrovandia</taxon>
    </lineage>
</organism>
<evidence type="ECO:0000313" key="1">
    <source>
        <dbReference type="EMBL" id="KAJ8403495.1"/>
    </source>
</evidence>
<evidence type="ECO:0000313" key="2">
    <source>
        <dbReference type="Proteomes" id="UP001221898"/>
    </source>
</evidence>
<proteinExistence type="predicted"/>
<sequence length="67" mass="7970">MALFLDGSQSVGAYYCLIRRRFKRRRKKRSERKERRVSVRLALCITSARPGRRRYLPGIGACLNLWR</sequence>
<keyword evidence="2" id="KW-1185">Reference proteome</keyword>
<name>A0AAD7SJI9_9TELE</name>
<dbReference type="AlphaFoldDB" id="A0AAD7SJI9"/>
<dbReference type="EMBL" id="JAINUG010000058">
    <property type="protein sequence ID" value="KAJ8403495.1"/>
    <property type="molecule type" value="Genomic_DNA"/>
</dbReference>